<feature type="domain" description="Nephrocystin 3-like N-terminal" evidence="3">
    <location>
        <begin position="504"/>
        <end position="587"/>
    </location>
</feature>
<keyword evidence="5" id="KW-1185">Reference proteome</keyword>
<dbReference type="EMBL" id="BAAFSV010000004">
    <property type="protein sequence ID" value="GAB1318284.1"/>
    <property type="molecule type" value="Genomic_DNA"/>
</dbReference>
<dbReference type="Pfam" id="PF24883">
    <property type="entry name" value="NPHP3_N"/>
    <property type="match status" value="1"/>
</dbReference>
<dbReference type="InterPro" id="IPR056884">
    <property type="entry name" value="NPHP3-like_N"/>
</dbReference>
<keyword evidence="1" id="KW-0677">Repeat</keyword>
<proteinExistence type="predicted"/>
<comment type="caution">
    <text evidence="4">The sequence shown here is derived from an EMBL/GenBank/DDBJ whole genome shotgun (WGS) entry which is preliminary data.</text>
</comment>
<dbReference type="Proteomes" id="UP001628179">
    <property type="component" value="Unassembled WGS sequence"/>
</dbReference>
<dbReference type="PANTHER" id="PTHR46082">
    <property type="entry name" value="ATP/GTP-BINDING PROTEIN-RELATED"/>
    <property type="match status" value="1"/>
</dbReference>
<dbReference type="InterPro" id="IPR035994">
    <property type="entry name" value="Nucleoside_phosphorylase_sf"/>
</dbReference>
<evidence type="ECO:0000313" key="4">
    <source>
        <dbReference type="EMBL" id="GAB1318284.1"/>
    </source>
</evidence>
<dbReference type="Gene3D" id="3.40.50.1580">
    <property type="entry name" value="Nucleoside phosphorylase domain"/>
    <property type="match status" value="1"/>
</dbReference>
<protein>
    <recommendedName>
        <fullName evidence="3">Nephrocystin 3-like N-terminal domain-containing protein</fullName>
    </recommendedName>
</protein>
<evidence type="ECO:0000313" key="5">
    <source>
        <dbReference type="Proteomes" id="UP001628179"/>
    </source>
</evidence>
<reference evidence="4 5" key="1">
    <citation type="submission" date="2024-09" db="EMBL/GenBank/DDBJ databases">
        <title>Itraconazole resistance in Madurella fahalii resulting from another homologue of gene encoding cytochrome P450 14-alpha sterol demethylase (CYP51).</title>
        <authorList>
            <person name="Yoshioka I."/>
            <person name="Fahal A.H."/>
            <person name="Kaneko S."/>
            <person name="Yaguchi T."/>
        </authorList>
    </citation>
    <scope>NUCLEOTIDE SEQUENCE [LARGE SCALE GENOMIC DNA]</scope>
    <source>
        <strain evidence="4 5">IFM 68171</strain>
    </source>
</reference>
<organism evidence="4 5">
    <name type="scientific">Madurella fahalii</name>
    <dbReference type="NCBI Taxonomy" id="1157608"/>
    <lineage>
        <taxon>Eukaryota</taxon>
        <taxon>Fungi</taxon>
        <taxon>Dikarya</taxon>
        <taxon>Ascomycota</taxon>
        <taxon>Pezizomycotina</taxon>
        <taxon>Sordariomycetes</taxon>
        <taxon>Sordariomycetidae</taxon>
        <taxon>Sordariales</taxon>
        <taxon>Sordariales incertae sedis</taxon>
        <taxon>Madurella</taxon>
    </lineage>
</organism>
<evidence type="ECO:0000256" key="2">
    <source>
        <dbReference type="SAM" id="MobiDB-lite"/>
    </source>
</evidence>
<sequence>MDLPTLSHSDYTAAWLCMSPLERFWAAKMLDQTHAVLPKPPNDTNTYTLGSIGKLNVVIYCLPAGLEGGHVAAALTASMLSTFPSIRFCLIVGVAGGVPKRVQLGDVVVGNRVRTYNLGMSSQNGLCQTSYTPNNPSTLLLTALTNLLGAHDRKPQTKLHGPSLPSPAVADMLTRQGSEVPEDIVFAVDTPHIEHGPQDSIEHSQCPHCDRAGAVLREHRSPPAIRCGTIASGDVRCRDGQFRNSITQHPGDDTLCFDSGTYRVMDQLPSLAIRGICSYVDAHSPDAHQTWERYAAAMAADLAKQVLYQAQPRTQAESARAGVNGNTNLLGNTPQVLEVTHPGDDKTQEREFETPSTNAAGRGNLEPWKGKAKATHTVADAHTSERHGDVEGNATEMHLDAHTAVGRVESTNRKHVNPFERLRAVLDLSFAQSSSSNTTDVVTGKTVKRRGLVMEKELEGNFSFRLLLDSEVRHADSWIDIGDHLHSPQDSDYHRYLTRHVQDGSGRWFLNSPKVQTWMETAGRVLICPGVPGAGKSVMASLVVNSLAARAETNPKITIACIHDVHRYLSQGTADVSFTAQLVGQLFAALIVRFAGDAALIACQGPFYIKKRYIADCVGFACSLLIPGRIFLILDGLELHNRINMLEEDREADATADVASWIARLQRIFKANVLVTPRELPGKLVFESNIVMEIRAAKEDVELFLDREMNALLPIMCQKAKARNGIKRVIWESCGGVFLIVKLAWRLISAWDSPKEVRTALAEVKKNYVVARDEANLLTLYRVYSRIIRKLSGSAHGPTLDFLRFTLRLLSAVDGKLQAPIPFFRPAKLVRWRFALSGSDLEDIPVLDDLIHLSRGLVEVEHTGEVNFDPQIGLVHHTLGDLLVKAKYNSDATSEITWSKDLALLER</sequence>
<evidence type="ECO:0000256" key="1">
    <source>
        <dbReference type="ARBA" id="ARBA00022737"/>
    </source>
</evidence>
<dbReference type="PANTHER" id="PTHR46082:SF6">
    <property type="entry name" value="AAA+ ATPASE DOMAIN-CONTAINING PROTEIN-RELATED"/>
    <property type="match status" value="1"/>
</dbReference>
<dbReference type="InterPro" id="IPR053137">
    <property type="entry name" value="NLR-like"/>
</dbReference>
<dbReference type="GeneID" id="98179237"/>
<dbReference type="SUPFAM" id="SSF53167">
    <property type="entry name" value="Purine and uridine phosphorylases"/>
    <property type="match status" value="1"/>
</dbReference>
<evidence type="ECO:0000259" key="3">
    <source>
        <dbReference type="Pfam" id="PF24883"/>
    </source>
</evidence>
<name>A0ABQ0GKR1_9PEZI</name>
<dbReference type="RefSeq" id="XP_070920015.1">
    <property type="nucleotide sequence ID" value="XM_071063914.1"/>
</dbReference>
<accession>A0ABQ0GKR1</accession>
<gene>
    <name evidence="4" type="ORF">MFIFM68171_08494</name>
</gene>
<feature type="compositionally biased region" description="Basic and acidic residues" evidence="2">
    <location>
        <begin position="341"/>
        <end position="353"/>
    </location>
</feature>
<feature type="region of interest" description="Disordered" evidence="2">
    <location>
        <begin position="341"/>
        <end position="367"/>
    </location>
</feature>